<dbReference type="Proteomes" id="UP000325315">
    <property type="component" value="Unassembled WGS sequence"/>
</dbReference>
<evidence type="ECO:0000313" key="2">
    <source>
        <dbReference type="Proteomes" id="UP000325315"/>
    </source>
</evidence>
<dbReference type="PANTHER" id="PTHR33067">
    <property type="entry name" value="RNA-DIRECTED DNA POLYMERASE-RELATED"/>
    <property type="match status" value="1"/>
</dbReference>
<comment type="caution">
    <text evidence="1">The sequence shown here is derived from an EMBL/GenBank/DDBJ whole genome shotgun (WGS) entry which is preliminary data.</text>
</comment>
<keyword evidence="2" id="KW-1185">Reference proteome</keyword>
<dbReference type="PANTHER" id="PTHR33067:SF39">
    <property type="entry name" value="TRANSCRIPTION FACTOR INTERACTOR AND REGULATOR CCHC(ZN) FAMILY"/>
    <property type="match status" value="1"/>
</dbReference>
<proteinExistence type="predicted"/>
<sequence length="216" mass="24790">MPNYVKFKKDILSKRRLGEFEIIALTKWCNSFLQDKLPPKMKDPKSFTIPCNIEDTYCRIALCDLGASTKLMLKSIFKQLGIGEVRPTTVTLQLADRSLAHPDGKIEDVLVRVDKSFLAICKTLIDMQKGEPAMRVHDDKVTFNVFKVMKFPNEVEECSTISMVDYLVSTELEHNSLDDPLEHLLLFDSLHKDDENEYLAWLEANLKGFRTIALFD</sequence>
<accession>A0A5B6US53</accession>
<evidence type="ECO:0000313" key="1">
    <source>
        <dbReference type="EMBL" id="KAA3460920.1"/>
    </source>
</evidence>
<dbReference type="OrthoDB" id="1740010at2759"/>
<dbReference type="CDD" id="cd00303">
    <property type="entry name" value="retropepsin_like"/>
    <property type="match status" value="1"/>
</dbReference>
<dbReference type="AlphaFoldDB" id="A0A5B6US53"/>
<gene>
    <name evidence="1" type="ORF">EPI10_027539</name>
</gene>
<organism evidence="1 2">
    <name type="scientific">Gossypium australe</name>
    <dbReference type="NCBI Taxonomy" id="47621"/>
    <lineage>
        <taxon>Eukaryota</taxon>
        <taxon>Viridiplantae</taxon>
        <taxon>Streptophyta</taxon>
        <taxon>Embryophyta</taxon>
        <taxon>Tracheophyta</taxon>
        <taxon>Spermatophyta</taxon>
        <taxon>Magnoliopsida</taxon>
        <taxon>eudicotyledons</taxon>
        <taxon>Gunneridae</taxon>
        <taxon>Pentapetalae</taxon>
        <taxon>rosids</taxon>
        <taxon>malvids</taxon>
        <taxon>Malvales</taxon>
        <taxon>Malvaceae</taxon>
        <taxon>Malvoideae</taxon>
        <taxon>Gossypium</taxon>
    </lineage>
</organism>
<dbReference type="Gene3D" id="2.40.70.10">
    <property type="entry name" value="Acid Proteases"/>
    <property type="match status" value="1"/>
</dbReference>
<name>A0A5B6US53_9ROSI</name>
<dbReference type="InterPro" id="IPR021109">
    <property type="entry name" value="Peptidase_aspartic_dom_sf"/>
</dbReference>
<reference evidence="2" key="1">
    <citation type="journal article" date="2019" name="Plant Biotechnol. J.">
        <title>Genome sequencing of the Australian wild diploid species Gossypium australe highlights disease resistance and delayed gland morphogenesis.</title>
        <authorList>
            <person name="Cai Y."/>
            <person name="Cai X."/>
            <person name="Wang Q."/>
            <person name="Wang P."/>
            <person name="Zhang Y."/>
            <person name="Cai C."/>
            <person name="Xu Y."/>
            <person name="Wang K."/>
            <person name="Zhou Z."/>
            <person name="Wang C."/>
            <person name="Geng S."/>
            <person name="Li B."/>
            <person name="Dong Q."/>
            <person name="Hou Y."/>
            <person name="Wang H."/>
            <person name="Ai P."/>
            <person name="Liu Z."/>
            <person name="Yi F."/>
            <person name="Sun M."/>
            <person name="An G."/>
            <person name="Cheng J."/>
            <person name="Zhang Y."/>
            <person name="Shi Q."/>
            <person name="Xie Y."/>
            <person name="Shi X."/>
            <person name="Chang Y."/>
            <person name="Huang F."/>
            <person name="Chen Y."/>
            <person name="Hong S."/>
            <person name="Mi L."/>
            <person name="Sun Q."/>
            <person name="Zhang L."/>
            <person name="Zhou B."/>
            <person name="Peng R."/>
            <person name="Zhang X."/>
            <person name="Liu F."/>
        </authorList>
    </citation>
    <scope>NUCLEOTIDE SEQUENCE [LARGE SCALE GENOMIC DNA]</scope>
    <source>
        <strain evidence="2">cv. PA1801</strain>
    </source>
</reference>
<protein>
    <submittedName>
        <fullName evidence="1">Gag-asp_proteas domain-containing protein</fullName>
    </submittedName>
</protein>
<dbReference type="EMBL" id="SMMG02000009">
    <property type="protein sequence ID" value="KAA3460920.1"/>
    <property type="molecule type" value="Genomic_DNA"/>
</dbReference>